<sequence length="95" mass="10984">MSKCAVKRNCPNCHAEKTNKQYPLFAYVMLLPITSPRRDMNPKLNKPKIEWMSCERHLLFHRTNADQSASRVHEHARPAGTRHNSGVARSRRSTD</sequence>
<dbReference type="EMBL" id="BGZK01000291">
    <property type="protein sequence ID" value="GBP34613.1"/>
    <property type="molecule type" value="Genomic_DNA"/>
</dbReference>
<organism evidence="2 3">
    <name type="scientific">Eumeta variegata</name>
    <name type="common">Bagworm moth</name>
    <name type="synonym">Eumeta japonica</name>
    <dbReference type="NCBI Taxonomy" id="151549"/>
    <lineage>
        <taxon>Eukaryota</taxon>
        <taxon>Metazoa</taxon>
        <taxon>Ecdysozoa</taxon>
        <taxon>Arthropoda</taxon>
        <taxon>Hexapoda</taxon>
        <taxon>Insecta</taxon>
        <taxon>Pterygota</taxon>
        <taxon>Neoptera</taxon>
        <taxon>Endopterygota</taxon>
        <taxon>Lepidoptera</taxon>
        <taxon>Glossata</taxon>
        <taxon>Ditrysia</taxon>
        <taxon>Tineoidea</taxon>
        <taxon>Psychidae</taxon>
        <taxon>Oiketicinae</taxon>
        <taxon>Eumeta</taxon>
    </lineage>
</organism>
<dbReference type="AlphaFoldDB" id="A0A4C1V722"/>
<proteinExistence type="predicted"/>
<accession>A0A4C1V722</accession>
<feature type="region of interest" description="Disordered" evidence="1">
    <location>
        <begin position="65"/>
        <end position="95"/>
    </location>
</feature>
<evidence type="ECO:0000256" key="1">
    <source>
        <dbReference type="SAM" id="MobiDB-lite"/>
    </source>
</evidence>
<gene>
    <name evidence="2" type="ORF">EVAR_19004_1</name>
</gene>
<comment type="caution">
    <text evidence="2">The sequence shown here is derived from an EMBL/GenBank/DDBJ whole genome shotgun (WGS) entry which is preliminary data.</text>
</comment>
<evidence type="ECO:0000313" key="2">
    <source>
        <dbReference type="EMBL" id="GBP34613.1"/>
    </source>
</evidence>
<protein>
    <submittedName>
        <fullName evidence="2">Uncharacterized protein</fullName>
    </submittedName>
</protein>
<reference evidence="2 3" key="1">
    <citation type="journal article" date="2019" name="Commun. Biol.">
        <title>The bagworm genome reveals a unique fibroin gene that provides high tensile strength.</title>
        <authorList>
            <person name="Kono N."/>
            <person name="Nakamura H."/>
            <person name="Ohtoshi R."/>
            <person name="Tomita M."/>
            <person name="Numata K."/>
            <person name="Arakawa K."/>
        </authorList>
    </citation>
    <scope>NUCLEOTIDE SEQUENCE [LARGE SCALE GENOMIC DNA]</scope>
</reference>
<evidence type="ECO:0000313" key="3">
    <source>
        <dbReference type="Proteomes" id="UP000299102"/>
    </source>
</evidence>
<name>A0A4C1V722_EUMVA</name>
<dbReference type="Proteomes" id="UP000299102">
    <property type="component" value="Unassembled WGS sequence"/>
</dbReference>
<keyword evidence="3" id="KW-1185">Reference proteome</keyword>